<sequence length="302" mass="35138">MDRIMFTDIINNGAVYHNDPHRLHFQQTFLQNLAFWQNYNRKFSLLFDFFNHNLEYATALMVAAYTPSPISSAYSNISTPSPFISKNIYAPNISTSSTETTILSSDKSTNCGQCDKVLRNKKEARHHKVLVHDRTHECEICVKTFLSDVLLKTHAAKKHPSKKDKACLAQSPANKKQYQCQICERSYETYYNYKEHLAKHGGKTFQCTICNKFLSGQSALSRHSKIHTKPHSCVLCFERFSSNYDLECHWSYYHSDKKKFNCKHCQRYLYNYSGLLRHERLCSFATAKDQPAIEQKENLDKK</sequence>
<reference evidence="2" key="1">
    <citation type="submission" date="2016-11" db="UniProtKB">
        <authorList>
            <consortium name="WormBaseParasite"/>
        </authorList>
    </citation>
    <scope>IDENTIFICATION</scope>
    <source>
        <strain evidence="2">KR3021</strain>
    </source>
</reference>
<name>A0AC35U1G6_9BILA</name>
<accession>A0AC35U1G6</accession>
<dbReference type="Proteomes" id="UP000095286">
    <property type="component" value="Unplaced"/>
</dbReference>
<evidence type="ECO:0000313" key="2">
    <source>
        <dbReference type="WBParaSite" id="RSKR_0000680200.1"/>
    </source>
</evidence>
<evidence type="ECO:0000313" key="1">
    <source>
        <dbReference type="Proteomes" id="UP000095286"/>
    </source>
</evidence>
<proteinExistence type="predicted"/>
<dbReference type="WBParaSite" id="RSKR_0000680200.1">
    <property type="protein sequence ID" value="RSKR_0000680200.1"/>
    <property type="gene ID" value="RSKR_0000680200"/>
</dbReference>
<organism evidence="1 2">
    <name type="scientific">Rhabditophanes sp. KR3021</name>
    <dbReference type="NCBI Taxonomy" id="114890"/>
    <lineage>
        <taxon>Eukaryota</taxon>
        <taxon>Metazoa</taxon>
        <taxon>Ecdysozoa</taxon>
        <taxon>Nematoda</taxon>
        <taxon>Chromadorea</taxon>
        <taxon>Rhabditida</taxon>
        <taxon>Tylenchina</taxon>
        <taxon>Panagrolaimomorpha</taxon>
        <taxon>Strongyloidoidea</taxon>
        <taxon>Alloionematidae</taxon>
        <taxon>Rhabditophanes</taxon>
    </lineage>
</organism>
<protein>
    <submittedName>
        <fullName evidence="2">C2H2-type domain-containing protein</fullName>
    </submittedName>
</protein>